<keyword evidence="3" id="KW-0479">Metal-binding</keyword>
<keyword evidence="2 3" id="KW-0186">Copper</keyword>
<dbReference type="PANTHER" id="PTHR12151:SF25">
    <property type="entry name" value="LINALOOL DEHYDRATASE_ISOMERASE DOMAIN-CONTAINING PROTEIN"/>
    <property type="match status" value="1"/>
</dbReference>
<feature type="transmembrane region" description="Helical" evidence="5">
    <location>
        <begin position="6"/>
        <end position="25"/>
    </location>
</feature>
<dbReference type="PANTHER" id="PTHR12151">
    <property type="entry name" value="ELECTRON TRANSPORT PROTIN SCO1/SENC FAMILY MEMBER"/>
    <property type="match status" value="1"/>
</dbReference>
<feature type="binding site" evidence="3">
    <location>
        <position position="82"/>
    </location>
    <ligand>
        <name>Cu cation</name>
        <dbReference type="ChEBI" id="CHEBI:23378"/>
    </ligand>
</feature>
<keyword evidence="5" id="KW-0472">Membrane</keyword>
<dbReference type="CDD" id="cd02968">
    <property type="entry name" value="SCO"/>
    <property type="match status" value="1"/>
</dbReference>
<comment type="similarity">
    <text evidence="1">Belongs to the SCO1/2 family.</text>
</comment>
<feature type="binding site" evidence="3">
    <location>
        <position position="86"/>
    </location>
    <ligand>
        <name>Cu cation</name>
        <dbReference type="ChEBI" id="CHEBI:23378"/>
    </ligand>
</feature>
<proteinExistence type="inferred from homology"/>
<dbReference type="EMBL" id="FNAH01000001">
    <property type="protein sequence ID" value="SDD45302.1"/>
    <property type="molecule type" value="Genomic_DNA"/>
</dbReference>
<keyword evidence="7" id="KW-1185">Reference proteome</keyword>
<accession>A0A1G6UVC2</accession>
<dbReference type="RefSeq" id="WP_090520733.1">
    <property type="nucleotide sequence ID" value="NZ_FNAH01000001.1"/>
</dbReference>
<organism evidence="6 7">
    <name type="scientific">Paracoccus isoporae</name>
    <dbReference type="NCBI Taxonomy" id="591205"/>
    <lineage>
        <taxon>Bacteria</taxon>
        <taxon>Pseudomonadati</taxon>
        <taxon>Pseudomonadota</taxon>
        <taxon>Alphaproteobacteria</taxon>
        <taxon>Rhodobacterales</taxon>
        <taxon>Paracoccaceae</taxon>
        <taxon>Paracoccus</taxon>
    </lineage>
</organism>
<feature type="binding site" evidence="3">
    <location>
        <position position="170"/>
    </location>
    <ligand>
        <name>Cu cation</name>
        <dbReference type="ChEBI" id="CHEBI:23378"/>
    </ligand>
</feature>
<dbReference type="STRING" id="591205.SAMN05421538_101639"/>
<dbReference type="Proteomes" id="UP000199344">
    <property type="component" value="Unassembled WGS sequence"/>
</dbReference>
<dbReference type="GO" id="GO:0046872">
    <property type="term" value="F:metal ion binding"/>
    <property type="evidence" value="ECO:0007669"/>
    <property type="project" value="UniProtKB-KW"/>
</dbReference>
<keyword evidence="4" id="KW-1015">Disulfide bond</keyword>
<dbReference type="Pfam" id="PF02630">
    <property type="entry name" value="SCO1-SenC"/>
    <property type="match status" value="1"/>
</dbReference>
<name>A0A1G6UVC2_9RHOB</name>
<evidence type="ECO:0000256" key="5">
    <source>
        <dbReference type="SAM" id="Phobius"/>
    </source>
</evidence>
<protein>
    <submittedName>
        <fullName evidence="6">Protein SCO1/2</fullName>
    </submittedName>
</protein>
<dbReference type="InterPro" id="IPR036249">
    <property type="entry name" value="Thioredoxin-like_sf"/>
</dbReference>
<evidence type="ECO:0000256" key="2">
    <source>
        <dbReference type="ARBA" id="ARBA00023008"/>
    </source>
</evidence>
<reference evidence="6 7" key="1">
    <citation type="submission" date="2016-10" db="EMBL/GenBank/DDBJ databases">
        <authorList>
            <person name="de Groot N.N."/>
        </authorList>
    </citation>
    <scope>NUCLEOTIDE SEQUENCE [LARGE SCALE GENOMIC DNA]</scope>
    <source>
        <strain evidence="6 7">DSM 22220</strain>
    </source>
</reference>
<dbReference type="AlphaFoldDB" id="A0A1G6UVC2"/>
<dbReference type="InterPro" id="IPR003782">
    <property type="entry name" value="SCO1/SenC"/>
</dbReference>
<feature type="disulfide bond" description="Redox-active" evidence="4">
    <location>
        <begin position="82"/>
        <end position="86"/>
    </location>
</feature>
<dbReference type="Gene3D" id="3.40.30.10">
    <property type="entry name" value="Glutaredoxin"/>
    <property type="match status" value="1"/>
</dbReference>
<dbReference type="SUPFAM" id="SSF52833">
    <property type="entry name" value="Thioredoxin-like"/>
    <property type="match status" value="1"/>
</dbReference>
<keyword evidence="5" id="KW-1133">Transmembrane helix</keyword>
<evidence type="ECO:0000256" key="4">
    <source>
        <dbReference type="PIRSR" id="PIRSR603782-2"/>
    </source>
</evidence>
<evidence type="ECO:0000313" key="7">
    <source>
        <dbReference type="Proteomes" id="UP000199344"/>
    </source>
</evidence>
<keyword evidence="5" id="KW-0812">Transmembrane</keyword>
<evidence type="ECO:0000313" key="6">
    <source>
        <dbReference type="EMBL" id="SDD45302.1"/>
    </source>
</evidence>
<gene>
    <name evidence="6" type="ORF">SAMN05421538_101639</name>
</gene>
<dbReference type="OrthoDB" id="9790194at2"/>
<evidence type="ECO:0000256" key="1">
    <source>
        <dbReference type="ARBA" id="ARBA00010996"/>
    </source>
</evidence>
<dbReference type="FunFam" id="3.40.30.10:FF:000013">
    <property type="entry name" value="Blast:Protein SCO1 homolog, mitochondrial"/>
    <property type="match status" value="1"/>
</dbReference>
<sequence length="207" mass="22368">MNEKGLIAVGCAATVGLLLGGWLWMENRGSDDPFAPCRTSVVAGGTEQLGGPFELTDETGARITDADLFTKPTLLYFGYAYCPDVCPLDNSRNAEALDLLSAQGVDAQAAFISVDPKRDTPEVMADYTFNMHENMIGLTGSEEDIAAAAKEFRVAYQIQDDGTPDYLVSHTTMTYLVLPEAGTVEFFNRDVTPERMAEQVACFANAA</sequence>
<evidence type="ECO:0000256" key="3">
    <source>
        <dbReference type="PIRSR" id="PIRSR603782-1"/>
    </source>
</evidence>